<dbReference type="Proteomes" id="UP000242877">
    <property type="component" value="Unassembled WGS sequence"/>
</dbReference>
<dbReference type="OrthoDB" id="27198at2759"/>
<dbReference type="GO" id="GO:0000151">
    <property type="term" value="C:ubiquitin ligase complex"/>
    <property type="evidence" value="ECO:0007669"/>
    <property type="project" value="TreeGrafter"/>
</dbReference>
<dbReference type="VEuPathDB" id="FungiDB:AAP_02346"/>
<dbReference type="InterPro" id="IPR005176">
    <property type="entry name" value="PONY_dom"/>
</dbReference>
<reference evidence="3 4" key="1">
    <citation type="journal article" date="2016" name="Genome Biol. Evol.">
        <title>Divergent and convergent evolution of fungal pathogenicity.</title>
        <authorList>
            <person name="Shang Y."/>
            <person name="Xiao G."/>
            <person name="Zheng P."/>
            <person name="Cen K."/>
            <person name="Zhan S."/>
            <person name="Wang C."/>
        </authorList>
    </citation>
    <scope>NUCLEOTIDE SEQUENCE [LARGE SCALE GENOMIC DNA]</scope>
    <source>
        <strain evidence="3 4">ARSEF 7405</strain>
    </source>
</reference>
<dbReference type="PROSITE" id="PS51229">
    <property type="entry name" value="DCUN1"/>
    <property type="match status" value="1"/>
</dbReference>
<organism evidence="3 4">
    <name type="scientific">Ascosphaera apis ARSEF 7405</name>
    <dbReference type="NCBI Taxonomy" id="392613"/>
    <lineage>
        <taxon>Eukaryota</taxon>
        <taxon>Fungi</taxon>
        <taxon>Dikarya</taxon>
        <taxon>Ascomycota</taxon>
        <taxon>Pezizomycotina</taxon>
        <taxon>Eurotiomycetes</taxon>
        <taxon>Eurotiomycetidae</taxon>
        <taxon>Onygenales</taxon>
        <taxon>Ascosphaeraceae</taxon>
        <taxon>Ascosphaera</taxon>
    </lineage>
</organism>
<dbReference type="PANTHER" id="PTHR12281:SF31">
    <property type="entry name" value="DCN1-LIKE PROTEIN 3"/>
    <property type="match status" value="1"/>
</dbReference>
<dbReference type="PANTHER" id="PTHR12281">
    <property type="entry name" value="RP42 RELATED"/>
    <property type="match status" value="1"/>
</dbReference>
<evidence type="ECO:0000313" key="4">
    <source>
        <dbReference type="Proteomes" id="UP000242877"/>
    </source>
</evidence>
<evidence type="ECO:0000259" key="2">
    <source>
        <dbReference type="PROSITE" id="PS51229"/>
    </source>
</evidence>
<dbReference type="Gene3D" id="1.10.238.10">
    <property type="entry name" value="EF-hand"/>
    <property type="match status" value="1"/>
</dbReference>
<dbReference type="GO" id="GO:0045116">
    <property type="term" value="P:protein neddylation"/>
    <property type="evidence" value="ECO:0007669"/>
    <property type="project" value="TreeGrafter"/>
</dbReference>
<feature type="domain" description="DCUN1" evidence="2">
    <location>
        <begin position="1"/>
        <end position="176"/>
    </location>
</feature>
<accession>A0A168A769</accession>
<evidence type="ECO:0000256" key="1">
    <source>
        <dbReference type="RuleBase" id="RU410713"/>
    </source>
</evidence>
<evidence type="ECO:0000313" key="3">
    <source>
        <dbReference type="EMBL" id="KZZ93554.1"/>
    </source>
</evidence>
<sequence length="180" mass="20921">MSYLNDIGVPLDEVVCLAIAELLKSDTIGEFKRDKFIEGWKSVPNVTTTDAMKTYAQSLRTKIPQDHALYRRIYRYTFPVSRMPPARTLPIEIALDQWQLLFTSEKGGIDMNTPTTPWLDLWLEFVKTHINRPINKDLWEQIEVFLETAKKDESLDWHSEDGAWPGAIDEFVTYVKEKRA</sequence>
<dbReference type="InterPro" id="IPR042460">
    <property type="entry name" value="DCN1-like_PONY"/>
</dbReference>
<proteinExistence type="predicted"/>
<dbReference type="Pfam" id="PF03556">
    <property type="entry name" value="Cullin_binding"/>
    <property type="match status" value="1"/>
</dbReference>
<dbReference type="GO" id="GO:0032182">
    <property type="term" value="F:ubiquitin-like protein binding"/>
    <property type="evidence" value="ECO:0007669"/>
    <property type="project" value="TreeGrafter"/>
</dbReference>
<comment type="function">
    <text evidence="1">Neddylation of cullins play an essential role in the regulation of SCF-type complexes activity.</text>
</comment>
<dbReference type="AlphaFoldDB" id="A0A168A769"/>
<name>A0A168A769_9EURO</name>
<dbReference type="InterPro" id="IPR014764">
    <property type="entry name" value="DCN-prot"/>
</dbReference>
<dbReference type="GO" id="GO:0031624">
    <property type="term" value="F:ubiquitin conjugating enzyme binding"/>
    <property type="evidence" value="ECO:0007669"/>
    <property type="project" value="TreeGrafter"/>
</dbReference>
<dbReference type="GO" id="GO:0097602">
    <property type="term" value="F:cullin family protein binding"/>
    <property type="evidence" value="ECO:0007669"/>
    <property type="project" value="TreeGrafter"/>
</dbReference>
<dbReference type="EMBL" id="AZGZ01000008">
    <property type="protein sequence ID" value="KZZ93554.1"/>
    <property type="molecule type" value="Genomic_DNA"/>
</dbReference>
<comment type="caution">
    <text evidence="3">The sequence shown here is derived from an EMBL/GenBank/DDBJ whole genome shotgun (WGS) entry which is preliminary data.</text>
</comment>
<gene>
    <name evidence="3" type="ORF">AAP_02346</name>
</gene>
<keyword evidence="4" id="KW-1185">Reference proteome</keyword>
<protein>
    <recommendedName>
        <fullName evidence="1">Defective in cullin neddylation protein</fullName>
    </recommendedName>
</protein>
<dbReference type="Gene3D" id="1.10.238.200">
    <property type="entry name" value="Cullin, PONY binding domain"/>
    <property type="match status" value="1"/>
</dbReference>